<dbReference type="GeneID" id="81628617"/>
<dbReference type="Proteomes" id="UP001148312">
    <property type="component" value="Unassembled WGS sequence"/>
</dbReference>
<organism evidence="2 3">
    <name type="scientific">Penicillium diatomitis</name>
    <dbReference type="NCBI Taxonomy" id="2819901"/>
    <lineage>
        <taxon>Eukaryota</taxon>
        <taxon>Fungi</taxon>
        <taxon>Dikarya</taxon>
        <taxon>Ascomycota</taxon>
        <taxon>Pezizomycotina</taxon>
        <taxon>Eurotiomycetes</taxon>
        <taxon>Eurotiomycetidae</taxon>
        <taxon>Eurotiales</taxon>
        <taxon>Aspergillaceae</taxon>
        <taxon>Penicillium</taxon>
    </lineage>
</organism>
<evidence type="ECO:0000313" key="3">
    <source>
        <dbReference type="Proteomes" id="UP001148312"/>
    </source>
</evidence>
<proteinExistence type="predicted"/>
<feature type="region of interest" description="Disordered" evidence="1">
    <location>
        <begin position="1"/>
        <end position="59"/>
    </location>
</feature>
<dbReference type="RefSeq" id="XP_056786375.1">
    <property type="nucleotide sequence ID" value="XM_056938367.1"/>
</dbReference>
<comment type="caution">
    <text evidence="2">The sequence shown here is derived from an EMBL/GenBank/DDBJ whole genome shotgun (WGS) entry which is preliminary data.</text>
</comment>
<protein>
    <submittedName>
        <fullName evidence="2">Uncharacterized protein</fullName>
    </submittedName>
</protein>
<reference evidence="2" key="2">
    <citation type="journal article" date="2023" name="IMA Fungus">
        <title>Comparative genomic study of the Penicillium genus elucidates a diverse pangenome and 15 lateral gene transfer events.</title>
        <authorList>
            <person name="Petersen C."/>
            <person name="Sorensen T."/>
            <person name="Nielsen M.R."/>
            <person name="Sondergaard T.E."/>
            <person name="Sorensen J.L."/>
            <person name="Fitzpatrick D.A."/>
            <person name="Frisvad J.C."/>
            <person name="Nielsen K.L."/>
        </authorList>
    </citation>
    <scope>NUCLEOTIDE SEQUENCE</scope>
    <source>
        <strain evidence="2">IBT 30728</strain>
    </source>
</reference>
<evidence type="ECO:0000256" key="1">
    <source>
        <dbReference type="SAM" id="MobiDB-lite"/>
    </source>
</evidence>
<keyword evidence="3" id="KW-1185">Reference proteome</keyword>
<accession>A0A9W9WQM2</accession>
<evidence type="ECO:0000313" key="2">
    <source>
        <dbReference type="EMBL" id="KAJ5471829.1"/>
    </source>
</evidence>
<dbReference type="AlphaFoldDB" id="A0A9W9WQM2"/>
<dbReference type="EMBL" id="JAPWDQ010000014">
    <property type="protein sequence ID" value="KAJ5471829.1"/>
    <property type="molecule type" value="Genomic_DNA"/>
</dbReference>
<name>A0A9W9WQM2_9EURO</name>
<gene>
    <name evidence="2" type="ORF">N7539_008772</name>
</gene>
<sequence length="98" mass="10486">MQATNAEGHQRGRPPTRKATNAEGHQRGRPPTREATNAGGHQRGRPPTREATNAGRSLTWEAAKNHQTVGLQDIVYAYLAGRNIGKNWCGGGSSPSSD</sequence>
<reference evidence="2" key="1">
    <citation type="submission" date="2022-12" db="EMBL/GenBank/DDBJ databases">
        <authorList>
            <person name="Petersen C."/>
        </authorList>
    </citation>
    <scope>NUCLEOTIDE SEQUENCE</scope>
    <source>
        <strain evidence="2">IBT 30728</strain>
    </source>
</reference>